<evidence type="ECO:0000256" key="4">
    <source>
        <dbReference type="ARBA" id="ARBA00022737"/>
    </source>
</evidence>
<dbReference type="SMART" id="SM00355">
    <property type="entry name" value="ZnF_C2H2"/>
    <property type="match status" value="23"/>
</dbReference>
<evidence type="ECO:0000259" key="12">
    <source>
        <dbReference type="PROSITE" id="PS50157"/>
    </source>
</evidence>
<dbReference type="Pfam" id="PF00096">
    <property type="entry name" value="zf-C2H2"/>
    <property type="match status" value="5"/>
</dbReference>
<feature type="domain" description="C2H2-type" evidence="12">
    <location>
        <begin position="1082"/>
        <end position="1109"/>
    </location>
</feature>
<dbReference type="HOGENOM" id="CLU_245550_0_0_1"/>
<feature type="region of interest" description="Disordered" evidence="11">
    <location>
        <begin position="657"/>
        <end position="682"/>
    </location>
</feature>
<proteinExistence type="inferred from homology"/>
<feature type="region of interest" description="Disordered" evidence="11">
    <location>
        <begin position="68"/>
        <end position="214"/>
    </location>
</feature>
<dbReference type="InterPro" id="IPR036236">
    <property type="entry name" value="Znf_C2H2_sf"/>
</dbReference>
<feature type="domain" description="C2H2-type" evidence="12">
    <location>
        <begin position="937"/>
        <end position="964"/>
    </location>
</feature>
<organism evidence="13">
    <name type="scientific">Magallana gigas</name>
    <name type="common">Pacific oyster</name>
    <name type="synonym">Crassostrea gigas</name>
    <dbReference type="NCBI Taxonomy" id="29159"/>
    <lineage>
        <taxon>Eukaryota</taxon>
        <taxon>Metazoa</taxon>
        <taxon>Spiralia</taxon>
        <taxon>Lophotrochozoa</taxon>
        <taxon>Mollusca</taxon>
        <taxon>Bivalvia</taxon>
        <taxon>Autobranchia</taxon>
        <taxon>Pteriomorphia</taxon>
        <taxon>Ostreida</taxon>
        <taxon>Ostreoidea</taxon>
        <taxon>Ostreidae</taxon>
        <taxon>Magallana</taxon>
    </lineage>
</organism>
<feature type="compositionally biased region" description="Polar residues" evidence="11">
    <location>
        <begin position="392"/>
        <end position="403"/>
    </location>
</feature>
<evidence type="ECO:0000256" key="11">
    <source>
        <dbReference type="SAM" id="MobiDB-lite"/>
    </source>
</evidence>
<keyword evidence="8" id="KW-0238">DNA-binding</keyword>
<accession>K1QQG0</accession>
<dbReference type="FunFam" id="3.30.160.60:FF:000624">
    <property type="entry name" value="zinc finger protein 697"/>
    <property type="match status" value="1"/>
</dbReference>
<dbReference type="FunFam" id="3.30.160.60:FF:000446">
    <property type="entry name" value="Zinc finger protein"/>
    <property type="match status" value="1"/>
</dbReference>
<evidence type="ECO:0000256" key="3">
    <source>
        <dbReference type="ARBA" id="ARBA00022723"/>
    </source>
</evidence>
<feature type="domain" description="C2H2-type" evidence="12">
    <location>
        <begin position="427"/>
        <end position="454"/>
    </location>
</feature>
<evidence type="ECO:0000256" key="2">
    <source>
        <dbReference type="ARBA" id="ARBA00006991"/>
    </source>
</evidence>
<dbReference type="PANTHER" id="PTHR24399">
    <property type="entry name" value="ZINC FINGER AND BTB DOMAIN-CONTAINING"/>
    <property type="match status" value="1"/>
</dbReference>
<feature type="domain" description="C2H2-type" evidence="12">
    <location>
        <begin position="841"/>
        <end position="864"/>
    </location>
</feature>
<feature type="domain" description="C2H2-type" evidence="12">
    <location>
        <begin position="869"/>
        <end position="896"/>
    </location>
</feature>
<sequence length="1569" mass="179644">MEKIALQFSAFQYRRQQYAYLNCVCLLLDCRILKHLMYAETTIRGNVKYYIDYRKPMRPGYIHVPISMATTNSRRSSRTPKPNQKYSTYIKGKVNRPGDADSEGESSTEEGVGETEHSPKSPPVKTDSDNLTDGDVKRKRGRPRKFPLSESASNIGSTNGKQAGSDKNLGSSTNNTSKTETSQRIPKKRGRKRKVKVDSDEYETEQEDSNNHEKSRVWELVQPQFLTLMNILKEAGIEVLLMTNWLRGFTFQYNGSEKGIKFIEERVGFTDEFLQQVLNDRGEMLRESQKGEHSRFIWKIVEKQLQSLVTELATAGMESLILSSVMGLEDYGFSGSEKGLQFLGDRNELKNLFVAYCSDQEIPNAKFQQKSVFMDWYQCFGGEPYEEEFYESQNQESPSTAENSKLDPKRRKMEAPLVITPETEKNPVCPVCLKRFKTVEILKSHYLVHCKTKEFECETCKLVFQEKIEFSNHLLEAHGGGGDTTLEVGSGIAGGDGIVGVTSEVNKDGEITLSVVSGNDFLADIQGITFDNGTQVDESDLPDELGTDSVEQAVQTLKDIADSVEVKKEVTEDYDEDDYREDLEDGRIRCNLCEKTMKNALMFKKHVEHHDARKDIECKVEGCHKKFKRSWDMEYHMVTIHGYVKIAAGNIVRPEDVPPGTKLKKVKRKKKKGVPDSDDEEEYNPIKALKGTECPRCGMKFKTLAILKRHYEIHIGEKSFICEVCSKNFLRKYDMHIHQMKCHGYKRIGKGKVGPPENENKPDHFDVTMFGDRTHSSGIKKTPLHCDFCDDVSLNLTKKVAHLEECHSAMNPFRCPNCELTFPLKRKMKVHWYTNHAERKHKCSQCDKTFLFKFHLRDHEQMFHNENGFLCTLCGKSFHLLKYLKKHEQRHEEDLAIGIDPNAPKVYQCQYCNEILTGITAYQNHMKQHPDVEDRKFECEVCHKRFFQQGHLKRHMYVHVEERNHDCQFCEKKYKDPETLKKHMIAFHNVKEMKRKTYRCEECDKGFLSLGHLSRHMLGHTGEKPYACDICDKRFTEKAGKLNHERIHSGERPFVCKVCGKGFVQATHLRRHMFLHSQVRNYVCGICKKRYYQNEDLKQHMLTHLNKKSFKCNMCDKSYYQLGSLNQHMRCHTGKKPFQCSICKACFSQKIAMIVHMRKHTGEKPFKCETCGKCFISKRMCKEHMRSHEQKYIAFTCFKCEREFPTEQELKDHVTIEHPTEKLEQVVKVVVVDNPGARAEIAPEADKDDDDDDGILNTCDICMMSFPDAESLEKHTIEDHKSENENVCELCLGTYENQEQFADHLVKEHGLIEVEDGYFVQLQAVPTEEISVDSPSKYLNTKHITEDEIHAEIDGKHIIIQNINGLMNINQSAQNQSAVHTPVVSPMKKTGNTQLTPKKMTTIQEKDGSILHIVSPMFEVPATQPEGPILAEFPSQIENATEFRLIDASQTIDANTGDQVVIATTDGGKTYFTLPPGTQTTDNLPNETPDDILQQITEEVISTQDFQPEVENEGVETTVSEIAFDQDGGISETTAANLAAMYGTDRIIYQEERTDGTEVVHVYAVVSDS</sequence>
<gene>
    <name evidence="13" type="ORF">CGI_10015778</name>
</gene>
<dbReference type="FunFam" id="3.30.160.60:FF:001228">
    <property type="entry name" value="Zinc finger protein 236"/>
    <property type="match status" value="1"/>
</dbReference>
<keyword evidence="7" id="KW-0805">Transcription regulation</keyword>
<evidence type="ECO:0000256" key="5">
    <source>
        <dbReference type="ARBA" id="ARBA00022771"/>
    </source>
</evidence>
<feature type="region of interest" description="Disordered" evidence="11">
    <location>
        <begin position="390"/>
        <end position="411"/>
    </location>
</feature>
<feature type="domain" description="C2H2-type" evidence="12">
    <location>
        <begin position="1026"/>
        <end position="1053"/>
    </location>
</feature>
<dbReference type="GO" id="GO:0001227">
    <property type="term" value="F:DNA-binding transcription repressor activity, RNA polymerase II-specific"/>
    <property type="evidence" value="ECO:0007669"/>
    <property type="project" value="TreeGrafter"/>
</dbReference>
<feature type="domain" description="C2H2-type" evidence="12">
    <location>
        <begin position="692"/>
        <end position="719"/>
    </location>
</feature>
<feature type="compositionally biased region" description="Acidic residues" evidence="11">
    <location>
        <begin position="100"/>
        <end position="113"/>
    </location>
</feature>
<reference evidence="13" key="1">
    <citation type="journal article" date="2012" name="Nature">
        <title>The oyster genome reveals stress adaptation and complexity of shell formation.</title>
        <authorList>
            <person name="Zhang G."/>
            <person name="Fang X."/>
            <person name="Guo X."/>
            <person name="Li L."/>
            <person name="Luo R."/>
            <person name="Xu F."/>
            <person name="Yang P."/>
            <person name="Zhang L."/>
            <person name="Wang X."/>
            <person name="Qi H."/>
            <person name="Xiong Z."/>
            <person name="Que H."/>
            <person name="Xie Y."/>
            <person name="Holland P.W."/>
            <person name="Paps J."/>
            <person name="Zhu Y."/>
            <person name="Wu F."/>
            <person name="Chen Y."/>
            <person name="Wang J."/>
            <person name="Peng C."/>
            <person name="Meng J."/>
            <person name="Yang L."/>
            <person name="Liu J."/>
            <person name="Wen B."/>
            <person name="Zhang N."/>
            <person name="Huang Z."/>
            <person name="Zhu Q."/>
            <person name="Feng Y."/>
            <person name="Mount A."/>
            <person name="Hedgecock D."/>
            <person name="Xu Z."/>
            <person name="Liu Y."/>
            <person name="Domazet-Loso T."/>
            <person name="Du Y."/>
            <person name="Sun X."/>
            <person name="Zhang S."/>
            <person name="Liu B."/>
            <person name="Cheng P."/>
            <person name="Jiang X."/>
            <person name="Li J."/>
            <person name="Fan D."/>
            <person name="Wang W."/>
            <person name="Fu W."/>
            <person name="Wang T."/>
            <person name="Wang B."/>
            <person name="Zhang J."/>
            <person name="Peng Z."/>
            <person name="Li Y."/>
            <person name="Li N."/>
            <person name="Wang J."/>
            <person name="Chen M."/>
            <person name="He Y."/>
            <person name="Tan F."/>
            <person name="Song X."/>
            <person name="Zheng Q."/>
            <person name="Huang R."/>
            <person name="Yang H."/>
            <person name="Du X."/>
            <person name="Chen L."/>
            <person name="Yang M."/>
            <person name="Gaffney P.M."/>
            <person name="Wang S."/>
            <person name="Luo L."/>
            <person name="She Z."/>
            <person name="Ming Y."/>
            <person name="Huang W."/>
            <person name="Zhang S."/>
            <person name="Huang B."/>
            <person name="Zhang Y."/>
            <person name="Qu T."/>
            <person name="Ni P."/>
            <person name="Miao G."/>
            <person name="Wang J."/>
            <person name="Wang Q."/>
            <person name="Steinberg C.E."/>
            <person name="Wang H."/>
            <person name="Li N."/>
            <person name="Qian L."/>
            <person name="Zhang G."/>
            <person name="Li Y."/>
            <person name="Yang H."/>
            <person name="Liu X."/>
            <person name="Wang J."/>
            <person name="Yin Y."/>
            <person name="Wang J."/>
        </authorList>
    </citation>
    <scope>NUCLEOTIDE SEQUENCE [LARGE SCALE GENOMIC DNA]</scope>
    <source>
        <strain evidence="13">05x7-T-G4-1.051#20</strain>
    </source>
</reference>
<evidence type="ECO:0000256" key="8">
    <source>
        <dbReference type="ARBA" id="ARBA00023125"/>
    </source>
</evidence>
<keyword evidence="3" id="KW-0479">Metal-binding</keyword>
<feature type="domain" description="C2H2-type" evidence="12">
    <location>
        <begin position="1257"/>
        <end position="1285"/>
    </location>
</feature>
<dbReference type="GO" id="GO:0000978">
    <property type="term" value="F:RNA polymerase II cis-regulatory region sequence-specific DNA binding"/>
    <property type="evidence" value="ECO:0007669"/>
    <property type="project" value="TreeGrafter"/>
</dbReference>
<dbReference type="FunFam" id="3.30.160.60:FF:000100">
    <property type="entry name" value="Zinc finger 45-like"/>
    <property type="match status" value="1"/>
</dbReference>
<feature type="domain" description="C2H2-type" evidence="12">
    <location>
        <begin position="998"/>
        <end position="1025"/>
    </location>
</feature>
<feature type="domain" description="C2H2-type" evidence="12">
    <location>
        <begin position="1110"/>
        <end position="1137"/>
    </location>
</feature>
<feature type="compositionally biased region" description="Polar residues" evidence="11">
    <location>
        <begin position="150"/>
        <end position="162"/>
    </location>
</feature>
<keyword evidence="5" id="KW-0863">Zinc-finger</keyword>
<comment type="subcellular location">
    <subcellularLocation>
        <location evidence="1">Nucleus</location>
    </subcellularLocation>
</comment>
<dbReference type="PROSITE" id="PS00028">
    <property type="entry name" value="ZINC_FINGER_C2H2_1"/>
    <property type="match status" value="19"/>
</dbReference>
<feature type="domain" description="C2H2-type" evidence="12">
    <location>
        <begin position="1054"/>
        <end position="1081"/>
    </location>
</feature>
<dbReference type="InParanoid" id="K1QQG0"/>
<evidence type="ECO:0000256" key="7">
    <source>
        <dbReference type="ARBA" id="ARBA00023015"/>
    </source>
</evidence>
<dbReference type="FunFam" id="3.30.160.60:FF:000340">
    <property type="entry name" value="zinc finger protein 473 isoform X1"/>
    <property type="match status" value="1"/>
</dbReference>
<feature type="domain" description="C2H2-type" evidence="12">
    <location>
        <begin position="813"/>
        <end position="841"/>
    </location>
</feature>
<feature type="domain" description="C2H2-type" evidence="12">
    <location>
        <begin position="1166"/>
        <end position="1193"/>
    </location>
</feature>
<dbReference type="FunFam" id="3.30.160.60:FF:000065">
    <property type="entry name" value="B-cell CLL/lymphoma 6, member B"/>
    <property type="match status" value="1"/>
</dbReference>
<dbReference type="InterPro" id="IPR013087">
    <property type="entry name" value="Znf_C2H2_type"/>
</dbReference>
<evidence type="ECO:0000256" key="9">
    <source>
        <dbReference type="ARBA" id="ARBA00023163"/>
    </source>
</evidence>
<keyword evidence="10" id="KW-0539">Nucleus</keyword>
<keyword evidence="6" id="KW-0862">Zinc</keyword>
<feature type="domain" description="C2H2-type" evidence="12">
    <location>
        <begin position="965"/>
        <end position="993"/>
    </location>
</feature>
<feature type="domain" description="C2H2-type" evidence="12">
    <location>
        <begin position="1195"/>
        <end position="1223"/>
    </location>
</feature>
<feature type="compositionally biased region" description="Basic residues" evidence="11">
    <location>
        <begin position="185"/>
        <end position="195"/>
    </location>
</feature>
<feature type="domain" description="C2H2-type" evidence="12">
    <location>
        <begin position="1138"/>
        <end position="1165"/>
    </location>
</feature>
<protein>
    <recommendedName>
        <fullName evidence="12">C2H2-type domain-containing protein</fullName>
    </recommendedName>
</protein>
<dbReference type="EMBL" id="JH819013">
    <property type="protein sequence ID" value="EKC36023.1"/>
    <property type="molecule type" value="Genomic_DNA"/>
</dbReference>
<feature type="compositionally biased region" description="Basic residues" evidence="11">
    <location>
        <begin position="662"/>
        <end position="672"/>
    </location>
</feature>
<evidence type="ECO:0000256" key="10">
    <source>
        <dbReference type="ARBA" id="ARBA00023242"/>
    </source>
</evidence>
<feature type="compositionally biased region" description="Low complexity" evidence="11">
    <location>
        <begin position="171"/>
        <end position="182"/>
    </location>
</feature>
<evidence type="ECO:0000313" key="13">
    <source>
        <dbReference type="EMBL" id="EKC36023.1"/>
    </source>
</evidence>
<evidence type="ECO:0000256" key="1">
    <source>
        <dbReference type="ARBA" id="ARBA00004123"/>
    </source>
</evidence>
<dbReference type="GO" id="GO:0005654">
    <property type="term" value="C:nucleoplasm"/>
    <property type="evidence" value="ECO:0007669"/>
    <property type="project" value="TreeGrafter"/>
</dbReference>
<dbReference type="PROSITE" id="PS50157">
    <property type="entry name" value="ZINC_FINGER_C2H2_2"/>
    <property type="match status" value="17"/>
</dbReference>
<keyword evidence="9" id="KW-0804">Transcription</keyword>
<dbReference type="FunFam" id="3.30.160.60:FF:001156">
    <property type="entry name" value="Zinc finger protein 407"/>
    <property type="match status" value="1"/>
</dbReference>
<dbReference type="SUPFAM" id="SSF57667">
    <property type="entry name" value="beta-beta-alpha zinc fingers"/>
    <property type="match status" value="9"/>
</dbReference>
<evidence type="ECO:0000256" key="6">
    <source>
        <dbReference type="ARBA" id="ARBA00022833"/>
    </source>
</evidence>
<feature type="compositionally biased region" description="Polar residues" evidence="11">
    <location>
        <begin position="68"/>
        <end position="87"/>
    </location>
</feature>
<dbReference type="Gene3D" id="3.30.160.60">
    <property type="entry name" value="Classic Zinc Finger"/>
    <property type="match status" value="14"/>
</dbReference>
<dbReference type="GO" id="GO:0008270">
    <property type="term" value="F:zinc ion binding"/>
    <property type="evidence" value="ECO:0007669"/>
    <property type="project" value="UniProtKB-KW"/>
</dbReference>
<name>K1QQG0_MAGGI</name>
<dbReference type="PANTHER" id="PTHR24399:SF23">
    <property type="entry name" value="C2H2-TYPE DOMAIN-CONTAINING PROTEIN"/>
    <property type="match status" value="1"/>
</dbReference>
<keyword evidence="4" id="KW-0677">Repeat</keyword>
<feature type="domain" description="C2H2-type" evidence="12">
    <location>
        <begin position="720"/>
        <end position="748"/>
    </location>
</feature>
<comment type="similarity">
    <text evidence="2">Belongs to the krueppel C2H2-type zinc-finger protein family.</text>
</comment>